<dbReference type="InterPro" id="IPR036875">
    <property type="entry name" value="Znf_CCHC_sf"/>
</dbReference>
<dbReference type="Gene3D" id="4.10.60.10">
    <property type="entry name" value="Zinc finger, CCHC-type"/>
    <property type="match status" value="1"/>
</dbReference>
<feature type="region of interest" description="Disordered" evidence="1">
    <location>
        <begin position="80"/>
        <end position="105"/>
    </location>
</feature>
<gene>
    <name evidence="2" type="ORF">ACJMK2_024518</name>
    <name evidence="3" type="ORF">ACJMK2_024523</name>
</gene>
<evidence type="ECO:0000256" key="1">
    <source>
        <dbReference type="SAM" id="MobiDB-lite"/>
    </source>
</evidence>
<dbReference type="Proteomes" id="UP001634394">
    <property type="component" value="Unassembled WGS sequence"/>
</dbReference>
<reference evidence="2 4" key="1">
    <citation type="submission" date="2024-11" db="EMBL/GenBank/DDBJ databases">
        <title>Chromosome-level genome assembly of the freshwater bivalve Anodonta woodiana.</title>
        <authorList>
            <person name="Chen X."/>
        </authorList>
    </citation>
    <scope>NUCLEOTIDE SEQUENCE [LARGE SCALE GENOMIC DNA]</scope>
    <source>
        <strain evidence="2">MN2024</strain>
        <tissue evidence="2">Gills</tissue>
    </source>
</reference>
<evidence type="ECO:0000313" key="4">
    <source>
        <dbReference type="Proteomes" id="UP001634394"/>
    </source>
</evidence>
<proteinExistence type="predicted"/>
<protein>
    <recommendedName>
        <fullName evidence="5">CCHC-type domain-containing protein</fullName>
    </recommendedName>
</protein>
<sequence>MEAHDSTLETIGIQEPQLPPSQRASSTHTILNATPSGEVQFRISNGGEIEKDSQCTASERSSRSTFRNYLPQLQLCDGRDGNTAFSTSSPNETSGHANINRPADPFQYTRSSLNEDRPRSNDLYEFMLPQSRRQPRFVSDRNNHGEPVLPMSYDEKSDKKDDMLREILKRIEQLENQNKSNKNPNKNKHNSNMKCAYCGKLGHWESKCFKRLDDEEKLEQNRMTTNTKSQMKYINSNVKVPGNEH</sequence>
<comment type="caution">
    <text evidence="2">The sequence shown here is derived from an EMBL/GenBank/DDBJ whole genome shotgun (WGS) entry which is preliminary data.</text>
</comment>
<dbReference type="SUPFAM" id="SSF57756">
    <property type="entry name" value="Retrovirus zinc finger-like domains"/>
    <property type="match status" value="1"/>
</dbReference>
<dbReference type="EMBL" id="JBJQND010000002">
    <property type="protein sequence ID" value="KAL3884373.1"/>
    <property type="molecule type" value="Genomic_DNA"/>
</dbReference>
<organism evidence="2 4">
    <name type="scientific">Sinanodonta woodiana</name>
    <name type="common">Chinese pond mussel</name>
    <name type="synonym">Anodonta woodiana</name>
    <dbReference type="NCBI Taxonomy" id="1069815"/>
    <lineage>
        <taxon>Eukaryota</taxon>
        <taxon>Metazoa</taxon>
        <taxon>Spiralia</taxon>
        <taxon>Lophotrochozoa</taxon>
        <taxon>Mollusca</taxon>
        <taxon>Bivalvia</taxon>
        <taxon>Autobranchia</taxon>
        <taxon>Heteroconchia</taxon>
        <taxon>Palaeoheterodonta</taxon>
        <taxon>Unionida</taxon>
        <taxon>Unionoidea</taxon>
        <taxon>Unionidae</taxon>
        <taxon>Unioninae</taxon>
        <taxon>Sinanodonta</taxon>
    </lineage>
</organism>
<name>A0ABD3XG13_SINWO</name>
<dbReference type="EMBL" id="JBJQND010000002">
    <property type="protein sequence ID" value="KAL3884378.1"/>
    <property type="molecule type" value="Genomic_DNA"/>
</dbReference>
<accession>A0ABD3XG13</accession>
<feature type="region of interest" description="Disordered" evidence="1">
    <location>
        <begin position="1"/>
        <end position="37"/>
    </location>
</feature>
<feature type="compositionally biased region" description="Polar residues" evidence="1">
    <location>
        <begin position="83"/>
        <end position="97"/>
    </location>
</feature>
<feature type="compositionally biased region" description="Polar residues" evidence="1">
    <location>
        <begin position="20"/>
        <end position="37"/>
    </location>
</feature>
<dbReference type="AlphaFoldDB" id="A0ABD3XG13"/>
<keyword evidence="4" id="KW-1185">Reference proteome</keyword>
<evidence type="ECO:0000313" key="3">
    <source>
        <dbReference type="EMBL" id="KAL3884378.1"/>
    </source>
</evidence>
<evidence type="ECO:0000313" key="2">
    <source>
        <dbReference type="EMBL" id="KAL3884373.1"/>
    </source>
</evidence>
<evidence type="ECO:0008006" key="5">
    <source>
        <dbReference type="Google" id="ProtNLM"/>
    </source>
</evidence>